<evidence type="ECO:0000313" key="9">
    <source>
        <dbReference type="Proteomes" id="UP000663882"/>
    </source>
</evidence>
<evidence type="ECO:0000313" key="4">
    <source>
        <dbReference type="EMBL" id="CAF0920151.1"/>
    </source>
</evidence>
<dbReference type="OrthoDB" id="10058610at2759"/>
<evidence type="ECO:0000256" key="2">
    <source>
        <dbReference type="SAM" id="Phobius"/>
    </source>
</evidence>
<dbReference type="EMBL" id="CAJNOH010000001">
    <property type="protein sequence ID" value="CAF0722730.1"/>
    <property type="molecule type" value="Genomic_DNA"/>
</dbReference>
<feature type="compositionally biased region" description="Polar residues" evidence="1">
    <location>
        <begin position="1"/>
        <end position="22"/>
    </location>
</feature>
<dbReference type="EMBL" id="CAJOAX010000446">
    <property type="protein sequence ID" value="CAF3592844.1"/>
    <property type="molecule type" value="Genomic_DNA"/>
</dbReference>
<evidence type="ECO:0000313" key="6">
    <source>
        <dbReference type="EMBL" id="CAF1116179.1"/>
    </source>
</evidence>
<keyword evidence="2" id="KW-1133">Transmembrane helix</keyword>
<keyword evidence="2" id="KW-0812">Transmembrane</keyword>
<accession>A0A814Q6I5</accession>
<comment type="caution">
    <text evidence="6">The sequence shown here is derived from an EMBL/GenBank/DDBJ whole genome shotgun (WGS) entry which is preliminary data.</text>
</comment>
<keyword evidence="8" id="KW-1185">Reference proteome</keyword>
<evidence type="ECO:0000313" key="3">
    <source>
        <dbReference type="EMBL" id="CAF0722730.1"/>
    </source>
</evidence>
<feature type="transmembrane region" description="Helical" evidence="2">
    <location>
        <begin position="129"/>
        <end position="152"/>
    </location>
</feature>
<name>A0A814Q6I5_9BILA</name>
<dbReference type="Proteomes" id="UP000663823">
    <property type="component" value="Unassembled WGS sequence"/>
</dbReference>
<dbReference type="Proteomes" id="UP000663882">
    <property type="component" value="Unassembled WGS sequence"/>
</dbReference>
<evidence type="ECO:0000313" key="7">
    <source>
        <dbReference type="EMBL" id="CAF3592844.1"/>
    </source>
</evidence>
<evidence type="ECO:0000256" key="1">
    <source>
        <dbReference type="SAM" id="MobiDB-lite"/>
    </source>
</evidence>
<keyword evidence="2" id="KW-0472">Membrane</keyword>
<feature type="transmembrane region" description="Helical" evidence="2">
    <location>
        <begin position="164"/>
        <end position="186"/>
    </location>
</feature>
<evidence type="ECO:0000313" key="5">
    <source>
        <dbReference type="EMBL" id="CAF0923339.1"/>
    </source>
</evidence>
<protein>
    <submittedName>
        <fullName evidence="6">Uncharacterized protein</fullName>
    </submittedName>
</protein>
<dbReference type="Proteomes" id="UP000663870">
    <property type="component" value="Unassembled WGS sequence"/>
</dbReference>
<organism evidence="6 9">
    <name type="scientific">Rotaria sordida</name>
    <dbReference type="NCBI Taxonomy" id="392033"/>
    <lineage>
        <taxon>Eukaryota</taxon>
        <taxon>Metazoa</taxon>
        <taxon>Spiralia</taxon>
        <taxon>Gnathifera</taxon>
        <taxon>Rotifera</taxon>
        <taxon>Eurotatoria</taxon>
        <taxon>Bdelloidea</taxon>
        <taxon>Philodinida</taxon>
        <taxon>Philodinidae</taxon>
        <taxon>Rotaria</taxon>
    </lineage>
</organism>
<dbReference type="EMBL" id="CAJNOL010000194">
    <property type="protein sequence ID" value="CAF0923339.1"/>
    <property type="molecule type" value="Genomic_DNA"/>
</dbReference>
<dbReference type="AlphaFoldDB" id="A0A814Q6I5"/>
<dbReference type="EMBL" id="CAJNOL010000190">
    <property type="protein sequence ID" value="CAF0920151.1"/>
    <property type="molecule type" value="Genomic_DNA"/>
</dbReference>
<sequence length="249" mass="27927">MQYNSNEVTYHNQSNSADNQYPPTNPPSYGTDVYQPYPGPPPYASYSQQSINNTDHTVSSEQYNGQVLLNSQKNVLIIPAHHLLTRTRILTTITLKLQIFFILSGITYLLWSALAIGLEISILLYSYSIYYRGIFSGFIMLGTSISMLIIACRVSYSMAYVVRLLFFVVIFCIVGVILSIVDVTVSQKCANRMSSNLCDTQIGHRLKVIILIELCIATIHTGINLAIVRHIQKKSISIPPVANTSEYQY</sequence>
<reference evidence="6" key="1">
    <citation type="submission" date="2021-02" db="EMBL/GenBank/DDBJ databases">
        <authorList>
            <person name="Nowell W R."/>
        </authorList>
    </citation>
    <scope>NUCLEOTIDE SEQUENCE</scope>
</reference>
<proteinExistence type="predicted"/>
<feature type="transmembrane region" description="Helical" evidence="2">
    <location>
        <begin position="206"/>
        <end position="228"/>
    </location>
</feature>
<dbReference type="Proteomes" id="UP000663854">
    <property type="component" value="Unassembled WGS sequence"/>
</dbReference>
<feature type="region of interest" description="Disordered" evidence="1">
    <location>
        <begin position="1"/>
        <end position="34"/>
    </location>
</feature>
<gene>
    <name evidence="4" type="ORF">JXQ802_LOCUS10088</name>
    <name evidence="5" type="ORF">JXQ802_LOCUS10245</name>
    <name evidence="7" type="ORF">OTI717_LOCUS6397</name>
    <name evidence="3" type="ORF">PYM288_LOCUS342</name>
    <name evidence="6" type="ORF">RFH988_LOCUS20104</name>
</gene>
<dbReference type="EMBL" id="CAJNOO010001215">
    <property type="protein sequence ID" value="CAF1116179.1"/>
    <property type="molecule type" value="Genomic_DNA"/>
</dbReference>
<evidence type="ECO:0000313" key="8">
    <source>
        <dbReference type="Proteomes" id="UP000663870"/>
    </source>
</evidence>
<feature type="transmembrane region" description="Helical" evidence="2">
    <location>
        <begin position="99"/>
        <end position="123"/>
    </location>
</feature>